<protein>
    <submittedName>
        <fullName evidence="2">Uncharacterized protein</fullName>
    </submittedName>
</protein>
<accession>K5WA70</accession>
<keyword evidence="1" id="KW-0812">Transmembrane</keyword>
<gene>
    <name evidence="2" type="ORF">PHACADRAFT_256760</name>
</gene>
<evidence type="ECO:0000256" key="1">
    <source>
        <dbReference type="SAM" id="Phobius"/>
    </source>
</evidence>
<keyword evidence="1" id="KW-1133">Transmembrane helix</keyword>
<dbReference type="InParanoid" id="K5WA70"/>
<sequence>MHESVCLPSPQIIAPLPRAILVFVPIAWLPIVSNVSNNMYSVEQHVIAYVASVPRRAPRHRILDCQTNQPNKPTPLFYLPPLSSPYRLDKAPHVAASNALASRVPAALITTAFTATTNDRRTS</sequence>
<name>K5WA70_PHACS</name>
<dbReference type="KEGG" id="pco:PHACADRAFT_256760"/>
<dbReference type="EMBL" id="JH930472">
    <property type="protein sequence ID" value="EKM55854.1"/>
    <property type="molecule type" value="Genomic_DNA"/>
</dbReference>
<dbReference type="RefSeq" id="XP_007396164.1">
    <property type="nucleotide sequence ID" value="XM_007396102.1"/>
</dbReference>
<evidence type="ECO:0000313" key="3">
    <source>
        <dbReference type="Proteomes" id="UP000008370"/>
    </source>
</evidence>
<feature type="transmembrane region" description="Helical" evidence="1">
    <location>
        <begin position="12"/>
        <end position="31"/>
    </location>
</feature>
<dbReference type="AlphaFoldDB" id="K5WA70"/>
<keyword evidence="1" id="KW-0472">Membrane</keyword>
<dbReference type="Proteomes" id="UP000008370">
    <property type="component" value="Unassembled WGS sequence"/>
</dbReference>
<evidence type="ECO:0000313" key="2">
    <source>
        <dbReference type="EMBL" id="EKM55854.1"/>
    </source>
</evidence>
<dbReference type="HOGENOM" id="CLU_2016069_0_0_1"/>
<keyword evidence="3" id="KW-1185">Reference proteome</keyword>
<organism evidence="2 3">
    <name type="scientific">Phanerochaete carnosa (strain HHB-10118-sp)</name>
    <name type="common">White-rot fungus</name>
    <name type="synonym">Peniophora carnosa</name>
    <dbReference type="NCBI Taxonomy" id="650164"/>
    <lineage>
        <taxon>Eukaryota</taxon>
        <taxon>Fungi</taxon>
        <taxon>Dikarya</taxon>
        <taxon>Basidiomycota</taxon>
        <taxon>Agaricomycotina</taxon>
        <taxon>Agaricomycetes</taxon>
        <taxon>Polyporales</taxon>
        <taxon>Phanerochaetaceae</taxon>
        <taxon>Phanerochaete</taxon>
    </lineage>
</organism>
<reference evidence="2 3" key="1">
    <citation type="journal article" date="2012" name="BMC Genomics">
        <title>Comparative genomics of the white-rot fungi, Phanerochaete carnosa and P. chrysosporium, to elucidate the genetic basis of the distinct wood types they colonize.</title>
        <authorList>
            <person name="Suzuki H."/>
            <person name="MacDonald J."/>
            <person name="Syed K."/>
            <person name="Salamov A."/>
            <person name="Hori C."/>
            <person name="Aerts A."/>
            <person name="Henrissat B."/>
            <person name="Wiebenga A."/>
            <person name="vanKuyk P.A."/>
            <person name="Barry K."/>
            <person name="Lindquist E."/>
            <person name="LaButti K."/>
            <person name="Lapidus A."/>
            <person name="Lucas S."/>
            <person name="Coutinho P."/>
            <person name="Gong Y."/>
            <person name="Samejima M."/>
            <person name="Mahadevan R."/>
            <person name="Abou-Zaid M."/>
            <person name="de Vries R.P."/>
            <person name="Igarashi K."/>
            <person name="Yadav J.S."/>
            <person name="Grigoriev I.V."/>
            <person name="Master E.R."/>
        </authorList>
    </citation>
    <scope>NUCLEOTIDE SEQUENCE [LARGE SCALE GENOMIC DNA]</scope>
    <source>
        <strain evidence="2 3">HHB-10118-sp</strain>
    </source>
</reference>
<dbReference type="GeneID" id="18916656"/>
<proteinExistence type="predicted"/>